<feature type="coiled-coil region" evidence="1">
    <location>
        <begin position="58"/>
        <end position="102"/>
    </location>
</feature>
<sequence length="256" mass="27800">MQPRKLFRIEQYRPVDEVTAGVAGAAVAASDGVPPASANDADAALRHLEVITEIRGVRALIEGRAREAQDALDKVQAQFKELHKLKVELDVIESAITETKRELATIHVTGFNGQDMSRVANELDAVVDDTEQATQAILGAVEDIDARADALASGLTDDAHRATAREIQDCVIRIFEACNFQDLTGQRISKVVAALKFIEDHIRRMEEIWGGIEAFGTVAPVVQVPEQTEEDKLLNGPKLDGDIGHASQDDIDALFG</sequence>
<reference evidence="3" key="1">
    <citation type="submission" date="2018-10" db="EMBL/GenBank/DDBJ databases">
        <authorList>
            <person name="Peiro R."/>
            <person name="Begona"/>
            <person name="Cbmso G."/>
            <person name="Lopez M."/>
            <person name="Gonzalez S."/>
            <person name="Sacristan E."/>
            <person name="Castillo E."/>
        </authorList>
    </citation>
    <scope>NUCLEOTIDE SEQUENCE [LARGE SCALE GENOMIC DNA]</scope>
</reference>
<dbReference type="RefSeq" id="WP_129609272.1">
    <property type="nucleotide sequence ID" value="NZ_UWOC01000146.1"/>
</dbReference>
<protein>
    <submittedName>
        <fullName evidence="2">Uncharacterized protein</fullName>
    </submittedName>
</protein>
<evidence type="ECO:0000313" key="3">
    <source>
        <dbReference type="Proteomes" id="UP000289200"/>
    </source>
</evidence>
<accession>A0A3S4CHM2</accession>
<name>A0A3S4CHM2_9BRAD</name>
<dbReference type="GO" id="GO:0050920">
    <property type="term" value="P:regulation of chemotaxis"/>
    <property type="evidence" value="ECO:0007669"/>
    <property type="project" value="InterPro"/>
</dbReference>
<organism evidence="2 3">
    <name type="scientific">Rhodoplanes serenus</name>
    <dbReference type="NCBI Taxonomy" id="200615"/>
    <lineage>
        <taxon>Bacteria</taxon>
        <taxon>Pseudomonadati</taxon>
        <taxon>Pseudomonadota</taxon>
        <taxon>Alphaproteobacteria</taxon>
        <taxon>Hyphomicrobiales</taxon>
        <taxon>Nitrobacteraceae</taxon>
        <taxon>Rhodoplanes</taxon>
    </lineage>
</organism>
<proteinExistence type="predicted"/>
<evidence type="ECO:0000313" key="2">
    <source>
        <dbReference type="EMBL" id="VCU09360.1"/>
    </source>
</evidence>
<keyword evidence="3" id="KW-1185">Reference proteome</keyword>
<dbReference type="SUPFAM" id="SSF75708">
    <property type="entry name" value="Chemotaxis phosphatase CheZ"/>
    <property type="match status" value="1"/>
</dbReference>
<dbReference type="GO" id="GO:0003824">
    <property type="term" value="F:catalytic activity"/>
    <property type="evidence" value="ECO:0007669"/>
    <property type="project" value="InterPro"/>
</dbReference>
<dbReference type="Proteomes" id="UP000289200">
    <property type="component" value="Unassembled WGS sequence"/>
</dbReference>
<dbReference type="OrthoDB" id="5455460at2"/>
<dbReference type="EMBL" id="UWOC01000146">
    <property type="protein sequence ID" value="VCU09360.1"/>
    <property type="molecule type" value="Genomic_DNA"/>
</dbReference>
<keyword evidence="1" id="KW-0175">Coiled coil</keyword>
<dbReference type="GO" id="GO:0009288">
    <property type="term" value="C:bacterial-type flagellum"/>
    <property type="evidence" value="ECO:0007669"/>
    <property type="project" value="InterPro"/>
</dbReference>
<dbReference type="Gene3D" id="1.10.287.500">
    <property type="entry name" value="Helix hairpin bin"/>
    <property type="match status" value="1"/>
</dbReference>
<evidence type="ECO:0000256" key="1">
    <source>
        <dbReference type="SAM" id="Coils"/>
    </source>
</evidence>
<dbReference type="AlphaFoldDB" id="A0A3S4CHM2"/>
<comment type="caution">
    <text evidence="2">The sequence shown here is derived from an EMBL/GenBank/DDBJ whole genome shotgun (WGS) entry which is preliminary data.</text>
</comment>
<gene>
    <name evidence="2" type="ORF">RHODGE_RHODGE_02532</name>
</gene>